<name>A0A6A3JWV1_9STRA</name>
<sequence length="43" mass="4598">MAKAGFPVETSGDRKRRSGEREGATEEMLATEAEAPDEEFPGG</sequence>
<feature type="compositionally biased region" description="Acidic residues" evidence="1">
    <location>
        <begin position="34"/>
        <end position="43"/>
    </location>
</feature>
<evidence type="ECO:0000256" key="1">
    <source>
        <dbReference type="SAM" id="MobiDB-lite"/>
    </source>
</evidence>
<evidence type="ECO:0000313" key="4">
    <source>
        <dbReference type="Proteomes" id="UP000434957"/>
    </source>
</evidence>
<evidence type="ECO:0000313" key="3">
    <source>
        <dbReference type="EMBL" id="KAE9297085.1"/>
    </source>
</evidence>
<dbReference type="AlphaFoldDB" id="A0A6A3JWV1"/>
<evidence type="ECO:0000313" key="5">
    <source>
        <dbReference type="Proteomes" id="UP000435112"/>
    </source>
</evidence>
<dbReference type="Proteomes" id="UP000435112">
    <property type="component" value="Unassembled WGS sequence"/>
</dbReference>
<evidence type="ECO:0000313" key="2">
    <source>
        <dbReference type="EMBL" id="KAE8998252.1"/>
    </source>
</evidence>
<dbReference type="EMBL" id="QXFU01001639">
    <property type="protein sequence ID" value="KAE8998252.1"/>
    <property type="molecule type" value="Genomic_DNA"/>
</dbReference>
<keyword evidence="4" id="KW-1185">Reference proteome</keyword>
<comment type="caution">
    <text evidence="2">The sequence shown here is derived from an EMBL/GenBank/DDBJ whole genome shotgun (WGS) entry which is preliminary data.</text>
</comment>
<dbReference type="Proteomes" id="UP000434957">
    <property type="component" value="Unassembled WGS sequence"/>
</dbReference>
<proteinExistence type="predicted"/>
<gene>
    <name evidence="2" type="ORF">PR002_g18786</name>
    <name evidence="3" type="ORF">PR003_g23592</name>
</gene>
<feature type="region of interest" description="Disordered" evidence="1">
    <location>
        <begin position="1"/>
        <end position="43"/>
    </location>
</feature>
<reference evidence="2 5" key="1">
    <citation type="submission" date="2018-09" db="EMBL/GenBank/DDBJ databases">
        <title>Genomic investigation of the strawberry pathogen Phytophthora fragariae indicates pathogenicity is determined by transcriptional variation in three key races.</title>
        <authorList>
            <person name="Adams T.M."/>
            <person name="Armitage A.D."/>
            <person name="Sobczyk M.K."/>
            <person name="Bates H.J."/>
            <person name="Dunwell J.M."/>
            <person name="Nellist C.F."/>
            <person name="Harrison R.J."/>
        </authorList>
    </citation>
    <scope>NUCLEOTIDE SEQUENCE [LARGE SCALE GENOMIC DNA]</scope>
    <source>
        <strain evidence="2 5">SCRP324</strain>
        <strain evidence="3 4">SCRP333</strain>
    </source>
</reference>
<protein>
    <submittedName>
        <fullName evidence="2">Uncharacterized protein</fullName>
    </submittedName>
</protein>
<accession>A0A6A3JWV1</accession>
<dbReference type="EMBL" id="QXFT01002515">
    <property type="protein sequence ID" value="KAE9297085.1"/>
    <property type="molecule type" value="Genomic_DNA"/>
</dbReference>
<organism evidence="2 5">
    <name type="scientific">Phytophthora rubi</name>
    <dbReference type="NCBI Taxonomy" id="129364"/>
    <lineage>
        <taxon>Eukaryota</taxon>
        <taxon>Sar</taxon>
        <taxon>Stramenopiles</taxon>
        <taxon>Oomycota</taxon>
        <taxon>Peronosporomycetes</taxon>
        <taxon>Peronosporales</taxon>
        <taxon>Peronosporaceae</taxon>
        <taxon>Phytophthora</taxon>
    </lineage>
</organism>